<feature type="binding site" description="axial binding residue" evidence="3">
    <location>
        <position position="517"/>
    </location>
    <ligand>
        <name>heme</name>
        <dbReference type="ChEBI" id="CHEBI:30413"/>
    </ligand>
    <ligandPart>
        <name>Fe</name>
        <dbReference type="ChEBI" id="CHEBI:18248"/>
    </ligandPart>
</feature>
<keyword evidence="2 4" id="KW-0503">Monooxygenase</keyword>
<dbReference type="PROSITE" id="PS00086">
    <property type="entry name" value="CYTOCHROME_P450"/>
    <property type="match status" value="2"/>
</dbReference>
<keyword evidence="3 4" id="KW-0349">Heme</keyword>
<dbReference type="InterPro" id="IPR017972">
    <property type="entry name" value="Cyt_P450_CS"/>
</dbReference>
<dbReference type="Gene3D" id="1.10.630.10">
    <property type="entry name" value="Cytochrome P450"/>
    <property type="match status" value="2"/>
</dbReference>
<evidence type="ECO:0008006" key="8">
    <source>
        <dbReference type="Google" id="ProtNLM"/>
    </source>
</evidence>
<evidence type="ECO:0000313" key="7">
    <source>
        <dbReference type="Proteomes" id="UP001328107"/>
    </source>
</evidence>
<keyword evidence="7" id="KW-1185">Reference proteome</keyword>
<dbReference type="PANTHER" id="PTHR24284:SF1">
    <property type="entry name" value="CYTOCHROME P450 FAMILY"/>
    <property type="match status" value="1"/>
</dbReference>
<sequence length="536" mass="61209">METSIKYSHDPLFERPDEFLPERYLNDDGKTLSKELIEHTIAFSIGKRQCAGEALARVELFLGLVSTVQNFKILPSSDGPVDLTPITHLIILPSQQFVTLEPIISIHFPFLILSLEMGLALLFGVAALFGLLYYIFSYYRHVARYPKGPFPLPLIGNMLTLKSRGLHDNIRDLSLQYGPVFTLFIPVPMVVIADYEGVKEAFIVKGDDFIARPDQVVDKRFLFCENQGVINSNGNSWRENRRQAISILRDFGMGKNLMEEQVKLSITEYLRCLSKIEDKTKVDMRWPIQLMVANIINETLFGYRYDYENCDPLINYVEAFNKLQGYIRSNVDQALAKFDPENEPECFAHAYAKKMGTSPYLTKEQLYATSADFFLAGQETTTTTLRWAMLLMAANQDKQEAAREEILRVVGHSRLPSMADKRDLPYTMATVHEVQRRANILMMNVARKTVVDTEVMGFKIPADTFVDGDIHQIMAHDPIFENPLEFRPERYLNEDGKTLNKDVVERTVPFSRGRRQCAGEKLNSSLVSQRPSRTTV</sequence>
<reference evidence="7" key="1">
    <citation type="submission" date="2022-10" db="EMBL/GenBank/DDBJ databases">
        <title>Genome assembly of Pristionchus species.</title>
        <authorList>
            <person name="Yoshida K."/>
            <person name="Sommer R.J."/>
        </authorList>
    </citation>
    <scope>NUCLEOTIDE SEQUENCE [LARGE SCALE GENOMIC DNA]</scope>
    <source>
        <strain evidence="7">RS5460</strain>
    </source>
</reference>
<keyword evidence="5" id="KW-1133">Transmembrane helix</keyword>
<dbReference type="InterPro" id="IPR036396">
    <property type="entry name" value="Cyt_P450_sf"/>
</dbReference>
<proteinExistence type="inferred from homology"/>
<keyword evidence="3 4" id="KW-0479">Metal-binding</keyword>
<evidence type="ECO:0000256" key="3">
    <source>
        <dbReference type="PIRSR" id="PIRSR602401-1"/>
    </source>
</evidence>
<feature type="non-terminal residue" evidence="6">
    <location>
        <position position="536"/>
    </location>
</feature>
<dbReference type="Pfam" id="PF00067">
    <property type="entry name" value="p450"/>
    <property type="match status" value="2"/>
</dbReference>
<dbReference type="GO" id="GO:0004497">
    <property type="term" value="F:monooxygenase activity"/>
    <property type="evidence" value="ECO:0007669"/>
    <property type="project" value="UniProtKB-KW"/>
</dbReference>
<evidence type="ECO:0000256" key="1">
    <source>
        <dbReference type="ARBA" id="ARBA00010617"/>
    </source>
</evidence>
<name>A0AAN5CMV9_9BILA</name>
<dbReference type="InterPro" id="IPR002401">
    <property type="entry name" value="Cyt_P450_E_grp-I"/>
</dbReference>
<feature type="transmembrane region" description="Helical" evidence="5">
    <location>
        <begin position="110"/>
        <end position="136"/>
    </location>
</feature>
<dbReference type="GO" id="GO:0020037">
    <property type="term" value="F:heme binding"/>
    <property type="evidence" value="ECO:0007669"/>
    <property type="project" value="InterPro"/>
</dbReference>
<accession>A0AAN5CMV9</accession>
<evidence type="ECO:0000313" key="6">
    <source>
        <dbReference type="EMBL" id="GMR47360.1"/>
    </source>
</evidence>
<evidence type="ECO:0000256" key="5">
    <source>
        <dbReference type="SAM" id="Phobius"/>
    </source>
</evidence>
<dbReference type="PANTHER" id="PTHR24284">
    <property type="entry name" value="CYTOCHROME P450 FAMILY"/>
    <property type="match status" value="1"/>
</dbReference>
<protein>
    <recommendedName>
        <fullName evidence="8">Cytochrome P450</fullName>
    </recommendedName>
</protein>
<dbReference type="EMBL" id="BTRK01000004">
    <property type="protein sequence ID" value="GMR47360.1"/>
    <property type="molecule type" value="Genomic_DNA"/>
</dbReference>
<keyword evidence="5" id="KW-0812">Transmembrane</keyword>
<comment type="similarity">
    <text evidence="1 4">Belongs to the cytochrome P450 family.</text>
</comment>
<gene>
    <name evidence="6" type="ORF">PMAYCL1PPCAC_17555</name>
</gene>
<keyword evidence="5" id="KW-0472">Membrane</keyword>
<organism evidence="6 7">
    <name type="scientific">Pristionchus mayeri</name>
    <dbReference type="NCBI Taxonomy" id="1317129"/>
    <lineage>
        <taxon>Eukaryota</taxon>
        <taxon>Metazoa</taxon>
        <taxon>Ecdysozoa</taxon>
        <taxon>Nematoda</taxon>
        <taxon>Chromadorea</taxon>
        <taxon>Rhabditida</taxon>
        <taxon>Rhabditina</taxon>
        <taxon>Diplogasteromorpha</taxon>
        <taxon>Diplogasteroidea</taxon>
        <taxon>Neodiplogasteridae</taxon>
        <taxon>Pristionchus</taxon>
    </lineage>
</organism>
<keyword evidence="4" id="KW-0560">Oxidoreductase</keyword>
<dbReference type="GO" id="GO:0016705">
    <property type="term" value="F:oxidoreductase activity, acting on paired donors, with incorporation or reduction of molecular oxygen"/>
    <property type="evidence" value="ECO:0007669"/>
    <property type="project" value="InterPro"/>
</dbReference>
<dbReference type="GO" id="GO:0005506">
    <property type="term" value="F:iron ion binding"/>
    <property type="evidence" value="ECO:0007669"/>
    <property type="project" value="InterPro"/>
</dbReference>
<comment type="caution">
    <text evidence="6">The sequence shown here is derived from an EMBL/GenBank/DDBJ whole genome shotgun (WGS) entry which is preliminary data.</text>
</comment>
<dbReference type="SUPFAM" id="SSF48264">
    <property type="entry name" value="Cytochrome P450"/>
    <property type="match status" value="2"/>
</dbReference>
<dbReference type="AlphaFoldDB" id="A0AAN5CMV9"/>
<evidence type="ECO:0000256" key="4">
    <source>
        <dbReference type="RuleBase" id="RU000461"/>
    </source>
</evidence>
<dbReference type="Proteomes" id="UP001328107">
    <property type="component" value="Unassembled WGS sequence"/>
</dbReference>
<dbReference type="PRINTS" id="PR00463">
    <property type="entry name" value="EP450I"/>
</dbReference>
<comment type="cofactor">
    <cofactor evidence="3">
        <name>heme</name>
        <dbReference type="ChEBI" id="CHEBI:30413"/>
    </cofactor>
</comment>
<dbReference type="InterPro" id="IPR001128">
    <property type="entry name" value="Cyt_P450"/>
</dbReference>
<evidence type="ECO:0000256" key="2">
    <source>
        <dbReference type="ARBA" id="ARBA00023033"/>
    </source>
</evidence>
<dbReference type="PRINTS" id="PR00385">
    <property type="entry name" value="P450"/>
</dbReference>
<keyword evidence="3 4" id="KW-0408">Iron</keyword>